<name>A0AAV1AN19_VICFA</name>
<sequence>MIPSSVRPSLPTEQHHREPSEKPSSCPLLLSVPQRISDICNTARYWTKSFAKTSSHKNRLSIIAIKFLQLNHSSFIFIFLLDTIVFCLDKHDETGANWNNKTRVDTIVLISSIPAGHDSNVHQTYQILLLLLNIFAGSDAPAFKRIITCIQTYQILLLISNSNMREKIACYILF</sequence>
<evidence type="ECO:0000313" key="4">
    <source>
        <dbReference type="Proteomes" id="UP001157006"/>
    </source>
</evidence>
<reference evidence="3 4" key="1">
    <citation type="submission" date="2023-01" db="EMBL/GenBank/DDBJ databases">
        <authorList>
            <person name="Kreplak J."/>
        </authorList>
    </citation>
    <scope>NUCLEOTIDE SEQUENCE [LARGE SCALE GENOMIC DNA]</scope>
</reference>
<evidence type="ECO:0000313" key="2">
    <source>
        <dbReference type="EMBL" id="CAI8599377.1"/>
    </source>
</evidence>
<dbReference type="Proteomes" id="UP001157006">
    <property type="component" value="Chromosome 4"/>
</dbReference>
<dbReference type="EMBL" id="OX451739">
    <property type="protein sequence ID" value="CAI8609872.1"/>
    <property type="molecule type" value="Genomic_DNA"/>
</dbReference>
<evidence type="ECO:0000313" key="3">
    <source>
        <dbReference type="EMBL" id="CAI8609872.1"/>
    </source>
</evidence>
<organism evidence="3 4">
    <name type="scientific">Vicia faba</name>
    <name type="common">Broad bean</name>
    <name type="synonym">Faba vulgaris</name>
    <dbReference type="NCBI Taxonomy" id="3906"/>
    <lineage>
        <taxon>Eukaryota</taxon>
        <taxon>Viridiplantae</taxon>
        <taxon>Streptophyta</taxon>
        <taxon>Embryophyta</taxon>
        <taxon>Tracheophyta</taxon>
        <taxon>Spermatophyta</taxon>
        <taxon>Magnoliopsida</taxon>
        <taxon>eudicotyledons</taxon>
        <taxon>Gunneridae</taxon>
        <taxon>Pentapetalae</taxon>
        <taxon>rosids</taxon>
        <taxon>fabids</taxon>
        <taxon>Fabales</taxon>
        <taxon>Fabaceae</taxon>
        <taxon>Papilionoideae</taxon>
        <taxon>50 kb inversion clade</taxon>
        <taxon>NPAAA clade</taxon>
        <taxon>Hologalegina</taxon>
        <taxon>IRL clade</taxon>
        <taxon>Fabeae</taxon>
        <taxon>Vicia</taxon>
    </lineage>
</organism>
<accession>A0AAV1AN19</accession>
<dbReference type="AlphaFoldDB" id="A0AAV1AN19"/>
<dbReference type="EMBL" id="OX451737">
    <property type="protein sequence ID" value="CAI8599377.1"/>
    <property type="molecule type" value="Genomic_DNA"/>
</dbReference>
<protein>
    <submittedName>
        <fullName evidence="3">Uncharacterized protein</fullName>
    </submittedName>
</protein>
<keyword evidence="4" id="KW-1185">Reference proteome</keyword>
<evidence type="ECO:0000256" key="1">
    <source>
        <dbReference type="SAM" id="MobiDB-lite"/>
    </source>
</evidence>
<dbReference type="Proteomes" id="UP001157006">
    <property type="component" value="Chromosome 2"/>
</dbReference>
<feature type="region of interest" description="Disordered" evidence="1">
    <location>
        <begin position="1"/>
        <end position="26"/>
    </location>
</feature>
<gene>
    <name evidence="2" type="ORF">VFH_II172360</name>
    <name evidence="3" type="ORF">VFH_IV154440</name>
</gene>
<proteinExistence type="predicted"/>